<protein>
    <submittedName>
        <fullName evidence="4">T9SS type A sorting domain-containing protein</fullName>
    </submittedName>
</protein>
<evidence type="ECO:0000259" key="3">
    <source>
        <dbReference type="Pfam" id="PF18962"/>
    </source>
</evidence>
<evidence type="ECO:0000256" key="1">
    <source>
        <dbReference type="ARBA" id="ARBA00022729"/>
    </source>
</evidence>
<dbReference type="EMBL" id="JALPQF010000011">
    <property type="protein sequence ID" value="MCK8481274.1"/>
    <property type="molecule type" value="Genomic_DNA"/>
</dbReference>
<evidence type="ECO:0000256" key="2">
    <source>
        <dbReference type="SAM" id="SignalP"/>
    </source>
</evidence>
<keyword evidence="5" id="KW-1185">Reference proteome</keyword>
<evidence type="ECO:0000313" key="5">
    <source>
        <dbReference type="Proteomes" id="UP001203687"/>
    </source>
</evidence>
<dbReference type="RefSeq" id="WP_248413237.1">
    <property type="nucleotide sequence ID" value="NZ_JALPQF010000011.1"/>
</dbReference>
<comment type="caution">
    <text evidence="4">The sequence shown here is derived from an EMBL/GenBank/DDBJ whole genome shotgun (WGS) entry which is preliminary data.</text>
</comment>
<feature type="signal peptide" evidence="2">
    <location>
        <begin position="1"/>
        <end position="20"/>
    </location>
</feature>
<accession>A0ABT0HA61</accession>
<keyword evidence="1 2" id="KW-0732">Signal</keyword>
<dbReference type="Pfam" id="PF18962">
    <property type="entry name" value="Por_Secre_tail"/>
    <property type="match status" value="1"/>
</dbReference>
<feature type="chain" id="PRO_5046663546" evidence="2">
    <location>
        <begin position="21"/>
        <end position="528"/>
    </location>
</feature>
<gene>
    <name evidence="4" type="ORF">MUY34_11610</name>
</gene>
<organism evidence="4 5">
    <name type="scientific">Psychroserpens algicola</name>
    <dbReference type="NCBI Taxonomy" id="1719034"/>
    <lineage>
        <taxon>Bacteria</taxon>
        <taxon>Pseudomonadati</taxon>
        <taxon>Bacteroidota</taxon>
        <taxon>Flavobacteriia</taxon>
        <taxon>Flavobacteriales</taxon>
        <taxon>Flavobacteriaceae</taxon>
        <taxon>Psychroserpens</taxon>
    </lineage>
</organism>
<dbReference type="NCBIfam" id="TIGR04183">
    <property type="entry name" value="Por_Secre_tail"/>
    <property type="match status" value="1"/>
</dbReference>
<dbReference type="Proteomes" id="UP001203687">
    <property type="component" value="Unassembled WGS sequence"/>
</dbReference>
<evidence type="ECO:0000313" key="4">
    <source>
        <dbReference type="EMBL" id="MCK8481274.1"/>
    </source>
</evidence>
<dbReference type="Gene3D" id="3.40.630.40">
    <property type="entry name" value="Zn-dependent exopeptidases"/>
    <property type="match status" value="1"/>
</dbReference>
<dbReference type="SUPFAM" id="SSF53187">
    <property type="entry name" value="Zn-dependent exopeptidases"/>
    <property type="match status" value="1"/>
</dbReference>
<name>A0ABT0HA61_9FLAO</name>
<proteinExistence type="predicted"/>
<dbReference type="InterPro" id="IPR026444">
    <property type="entry name" value="Secre_tail"/>
</dbReference>
<reference evidence="4" key="1">
    <citation type="submission" date="2022-04" db="EMBL/GenBank/DDBJ databases">
        <authorList>
            <person name="Ren T."/>
        </authorList>
    </citation>
    <scope>NUCLEOTIDE SEQUENCE</scope>
    <source>
        <strain evidence="4">F63249</strain>
    </source>
</reference>
<feature type="domain" description="Secretion system C-terminal sorting" evidence="3">
    <location>
        <begin position="457"/>
        <end position="526"/>
    </location>
</feature>
<sequence>MMKKITCLLFFAMLSSVAFSQTPGVSEFSNPNGYIEYIPGNLPIIISAPHGGVINSGETIGGVFYPDEDANLPDRTCGNNERDDNTDVLVRRIQDEIFALTGGYAHVIINNLHRSKMDPNRIVSQGSCGNSHAASYWSDFQNYINVASQSVESNWGKGLYIDLHGQNHTVPRIEIGYNISASELNASDLNSASIVNKSTIMNLVSTNLNGYTHEELVRGAFSLGQLFQEAPATFYNSIDPSGSETSYPGCGVTSGYRAVPSNSDYGDTSCDDTTPHSYSYFDGNYYNNRRHGSGDGTGGPASVGGSGTIDGIMTEVNRRVRDLGAPYDSNPNTLEPFAIDYAHVVLEYLSIHYDDFSSFDYAATSYDITDDDPTPVVTNGGLSGGLYLSTPSGLVIDQNTGTIDLSESTAGTYTITYSVGPNSTVTAPHRYYNTAKSIEITNNNLSVSEETALSVKLYPNPTSGIINFESNTQISEVKIHSVLGQRLVVKSINNNESSIDISQLRTGSYLITFYIDDKSVGSKLIVKH</sequence>